<evidence type="ECO:0000256" key="1">
    <source>
        <dbReference type="SAM" id="Phobius"/>
    </source>
</evidence>
<dbReference type="AlphaFoldDB" id="B3QN48"/>
<dbReference type="Proteomes" id="UP000008811">
    <property type="component" value="Chromosome"/>
</dbReference>
<accession>B3QN48</accession>
<dbReference type="EMBL" id="CP001099">
    <property type="protein sequence ID" value="ACF11351.1"/>
    <property type="molecule type" value="Genomic_DNA"/>
</dbReference>
<protein>
    <submittedName>
        <fullName evidence="2">Uncharacterized protein</fullName>
    </submittedName>
</protein>
<dbReference type="HOGENOM" id="CLU_542659_0_0_10"/>
<keyword evidence="1" id="KW-1133">Transmembrane helix</keyword>
<organism evidence="2 3">
    <name type="scientific">Chlorobaculum parvum (strain DSM 263 / NCIMB 8327)</name>
    <name type="common">Chlorobium vibrioforme subsp. thiosulfatophilum</name>
    <dbReference type="NCBI Taxonomy" id="517417"/>
    <lineage>
        <taxon>Bacteria</taxon>
        <taxon>Pseudomonadati</taxon>
        <taxon>Chlorobiota</taxon>
        <taxon>Chlorobiia</taxon>
        <taxon>Chlorobiales</taxon>
        <taxon>Chlorobiaceae</taxon>
        <taxon>Chlorobaculum</taxon>
    </lineage>
</organism>
<evidence type="ECO:0000313" key="2">
    <source>
        <dbReference type="EMBL" id="ACF11351.1"/>
    </source>
</evidence>
<feature type="transmembrane region" description="Helical" evidence="1">
    <location>
        <begin position="389"/>
        <end position="412"/>
    </location>
</feature>
<keyword evidence="1" id="KW-0812">Transmembrane</keyword>
<proteinExistence type="predicted"/>
<gene>
    <name evidence="2" type="ordered locus">Cpar_0941</name>
</gene>
<dbReference type="RefSeq" id="WP_012502184.1">
    <property type="nucleotide sequence ID" value="NC_011027.1"/>
</dbReference>
<keyword evidence="3" id="KW-1185">Reference proteome</keyword>
<keyword evidence="1" id="KW-0472">Membrane</keyword>
<dbReference type="OrthoDB" id="7974733at2"/>
<dbReference type="STRING" id="517417.Cpar_0941"/>
<name>B3QN48_CHLP8</name>
<reference evidence="2" key="1">
    <citation type="submission" date="2008-06" db="EMBL/GenBank/DDBJ databases">
        <title>Complete sequence of Chlorobaculum parvum NCIB 8327.</title>
        <authorList>
            <consortium name="US DOE Joint Genome Institute"/>
            <person name="Lucas S."/>
            <person name="Copeland A."/>
            <person name="Lapidus A."/>
            <person name="Glavina del Rio T."/>
            <person name="Dalin E."/>
            <person name="Tice H."/>
            <person name="Bruce D."/>
            <person name="Goodwin L."/>
            <person name="Pitluck S."/>
            <person name="Schmutz J."/>
            <person name="Larimer F."/>
            <person name="Land M."/>
            <person name="Hauser L."/>
            <person name="Kyrpides N."/>
            <person name="Mikhailova N."/>
            <person name="Zhao F."/>
            <person name="Li T."/>
            <person name="Liu Z."/>
            <person name="Overmann J."/>
            <person name="Bryant D.A."/>
            <person name="Richardson P."/>
        </authorList>
    </citation>
    <scope>NUCLEOTIDE SEQUENCE [LARGE SCALE GENOMIC DNA]</scope>
    <source>
        <strain evidence="2">NCIB 8327</strain>
    </source>
</reference>
<dbReference type="KEGG" id="cpc:Cpar_0941"/>
<sequence length="472" mass="52040">MAKTPVKQIYLIQNSGWMLPFYEDRSSKFKELGIVIAERIAKYGQTDQVVASFNQSIQDNKSPKMVYHGSDQNKVNAAIQSIMPVRKPGKTTYADTDFKEAIVGAITQYSAGQPCILWIITNNKNSPDNSPETIEKNKEFYAFLQNSDQIKRIVAFPYQMAVKGVTGNYTANGLMIYAMAYGDDADQLLQKMLKGNVPFGARVARLKPLNADAVTFMPLRVQGGKGVKASIVGNKTLMLSFNAARRPEAARIIGQLRNDFYPYDIQSAKVAISSGLNHDNNGIETKNDVIDKLAIKAGDVSPQLTVTISVPPIPSIWSPNVIFKSGYTTTGKIKFEVSDQKLAISKGFIKQMSELFPGDPLPDIFSPGESSRNSLTEQSVLVKVFYPSWPLFVFGGIIFIALGGAVFGMMMLQGETVYKVSVDGVQKNFALKMFHEQVINDANGKRVGMLKRGIGQPQIIKDKDANCTIRLM</sequence>
<evidence type="ECO:0000313" key="3">
    <source>
        <dbReference type="Proteomes" id="UP000008811"/>
    </source>
</evidence>